<dbReference type="PANTHER" id="PTHR36091">
    <property type="entry name" value="ALTERED INHERITANCE OF MITOCHONDRIA PROTEIN 9, MITOCHONDRIAL"/>
    <property type="match status" value="1"/>
</dbReference>
<accession>A0ABR4D2U3</accession>
<dbReference type="EMBL" id="JAZHXI010000001">
    <property type="protein sequence ID" value="KAL2076086.1"/>
    <property type="molecule type" value="Genomic_DNA"/>
</dbReference>
<evidence type="ECO:0000313" key="2">
    <source>
        <dbReference type="Proteomes" id="UP001595075"/>
    </source>
</evidence>
<dbReference type="SUPFAM" id="SSF56112">
    <property type="entry name" value="Protein kinase-like (PK-like)"/>
    <property type="match status" value="1"/>
</dbReference>
<dbReference type="InterPro" id="IPR051035">
    <property type="entry name" value="Mito_inheritance_9"/>
</dbReference>
<protein>
    <submittedName>
        <fullName evidence="1">Uncharacterized protein</fullName>
    </submittedName>
</protein>
<organism evidence="1 2">
    <name type="scientific">Oculimacula yallundae</name>
    <dbReference type="NCBI Taxonomy" id="86028"/>
    <lineage>
        <taxon>Eukaryota</taxon>
        <taxon>Fungi</taxon>
        <taxon>Dikarya</taxon>
        <taxon>Ascomycota</taxon>
        <taxon>Pezizomycotina</taxon>
        <taxon>Leotiomycetes</taxon>
        <taxon>Helotiales</taxon>
        <taxon>Ploettnerulaceae</taxon>
        <taxon>Oculimacula</taxon>
    </lineage>
</organism>
<gene>
    <name evidence="1" type="ORF">VTL71DRAFT_1029</name>
</gene>
<keyword evidence="2" id="KW-1185">Reference proteome</keyword>
<name>A0ABR4D2U3_9HELO</name>
<proteinExistence type="predicted"/>
<sequence length="578" mass="65676">MSRLARILHRRLFRSVVTGVLPSKDCVLPQILFHSFSSKSSARGNLLQAISTSTTSPYEHFFRYTSGRWLWDEENQLRERVVVFNVQELQRIAAESVGAQCCVSITKLAEGGYNKVFRLVMDNGSVAIARLPNPNAGPDQKTTASEVATMDFARTVLDIPVPKVFAWSAAAKNPVEAEYIIMEEAPGTQLGGVWDSKTIQDKIAIVDGIVEIQKKLLSVSFTRYGNIYFASDAFPGCEPAKVVGDISAQLKEDVEKRFSIGPVVDRDFWDGKRASMAIDRGPWDSPQSYLTAIADREIAWISKFANPKPPNDKFVASEAQNSPGSHLSLYKMFLRIIPYIIPPKKEVSVATLWHWDIHSANLFVEGNRITSLIDWQDIWAGPLFLQFRHPKLVDYNGEMLLKLPEVYESLEGDEKARTAEQVEKSLVLYFYESNTTKMNPVLGELLLMHQGRARRDTVNFAANTWDRDIIPFRQCLIRLERHWDDLGVDDPCPIHFTEEELQAHYRDGEGWNDRADFWDAIAGFVSRDGWTHNETYDQALEMFAQLREDLREEGQNTLIEKELGMKFEAQTTLAEKKS</sequence>
<dbReference type="PANTHER" id="PTHR36091:SF2">
    <property type="entry name" value="AMINOGLYCOSIDE PHOSPHOTRANSFERASE DOMAIN-CONTAINING PROTEIN"/>
    <property type="match status" value="1"/>
</dbReference>
<comment type="caution">
    <text evidence="1">The sequence shown here is derived from an EMBL/GenBank/DDBJ whole genome shotgun (WGS) entry which is preliminary data.</text>
</comment>
<dbReference type="InterPro" id="IPR011009">
    <property type="entry name" value="Kinase-like_dom_sf"/>
</dbReference>
<dbReference type="Proteomes" id="UP001595075">
    <property type="component" value="Unassembled WGS sequence"/>
</dbReference>
<evidence type="ECO:0000313" key="1">
    <source>
        <dbReference type="EMBL" id="KAL2076086.1"/>
    </source>
</evidence>
<reference evidence="1 2" key="1">
    <citation type="journal article" date="2024" name="Commun. Biol.">
        <title>Comparative genomic analysis of thermophilic fungi reveals convergent evolutionary adaptations and gene losses.</title>
        <authorList>
            <person name="Steindorff A.S."/>
            <person name="Aguilar-Pontes M.V."/>
            <person name="Robinson A.J."/>
            <person name="Andreopoulos B."/>
            <person name="LaButti K."/>
            <person name="Kuo A."/>
            <person name="Mondo S."/>
            <person name="Riley R."/>
            <person name="Otillar R."/>
            <person name="Haridas S."/>
            <person name="Lipzen A."/>
            <person name="Grimwood J."/>
            <person name="Schmutz J."/>
            <person name="Clum A."/>
            <person name="Reid I.D."/>
            <person name="Moisan M.C."/>
            <person name="Butler G."/>
            <person name="Nguyen T.T.M."/>
            <person name="Dewar K."/>
            <person name="Conant G."/>
            <person name="Drula E."/>
            <person name="Henrissat B."/>
            <person name="Hansel C."/>
            <person name="Singer S."/>
            <person name="Hutchinson M.I."/>
            <person name="de Vries R.P."/>
            <person name="Natvig D.O."/>
            <person name="Powell A.J."/>
            <person name="Tsang A."/>
            <person name="Grigoriev I.V."/>
        </authorList>
    </citation>
    <scope>NUCLEOTIDE SEQUENCE [LARGE SCALE GENOMIC DNA]</scope>
    <source>
        <strain evidence="1 2">CBS 494.80</strain>
    </source>
</reference>